<dbReference type="Proteomes" id="UP000824469">
    <property type="component" value="Unassembled WGS sequence"/>
</dbReference>
<dbReference type="OMA" id="HTTFVRI"/>
<protein>
    <submittedName>
        <fullName evidence="2">Uncharacterized protein</fullName>
    </submittedName>
</protein>
<dbReference type="EMBL" id="JAHRHJ020000008">
    <property type="protein sequence ID" value="KAH9304193.1"/>
    <property type="molecule type" value="Genomic_DNA"/>
</dbReference>
<evidence type="ECO:0000256" key="1">
    <source>
        <dbReference type="SAM" id="MobiDB-lite"/>
    </source>
</evidence>
<dbReference type="AlphaFoldDB" id="A0AA38FIF8"/>
<evidence type="ECO:0000313" key="2">
    <source>
        <dbReference type="EMBL" id="KAH9304193.1"/>
    </source>
</evidence>
<reference evidence="2 3" key="1">
    <citation type="journal article" date="2021" name="Nat. Plants">
        <title>The Taxus genome provides insights into paclitaxel biosynthesis.</title>
        <authorList>
            <person name="Xiong X."/>
            <person name="Gou J."/>
            <person name="Liao Q."/>
            <person name="Li Y."/>
            <person name="Zhou Q."/>
            <person name="Bi G."/>
            <person name="Li C."/>
            <person name="Du R."/>
            <person name="Wang X."/>
            <person name="Sun T."/>
            <person name="Guo L."/>
            <person name="Liang H."/>
            <person name="Lu P."/>
            <person name="Wu Y."/>
            <person name="Zhang Z."/>
            <person name="Ro D.K."/>
            <person name="Shang Y."/>
            <person name="Huang S."/>
            <person name="Yan J."/>
        </authorList>
    </citation>
    <scope>NUCLEOTIDE SEQUENCE [LARGE SCALE GENOMIC DNA]</scope>
    <source>
        <strain evidence="2">Ta-2019</strain>
    </source>
</reference>
<feature type="non-terminal residue" evidence="2">
    <location>
        <position position="213"/>
    </location>
</feature>
<feature type="compositionally biased region" description="Polar residues" evidence="1">
    <location>
        <begin position="196"/>
        <end position="213"/>
    </location>
</feature>
<sequence length="213" mass="23900">MGDALGKFLTTDPKTDSFDHTTFVRILVDMDIIADFLATMELSVKDSIWTQNLDYEWFPFRCRSFFSLGHLAFDFQMVKKQIKGMVSWWKDFNLENLVVYGLEENDSENVAVSLKVAMEENSCEDAPSPIILANFSNNMVGNGDASSPRSSSLKQNQNTSNKDSVEILLPIHLDENVDPNSGEGWKVVNNKKKGKSASSPTKISLRSQEGFTK</sequence>
<keyword evidence="3" id="KW-1185">Reference proteome</keyword>
<organism evidence="2 3">
    <name type="scientific">Taxus chinensis</name>
    <name type="common">Chinese yew</name>
    <name type="synonym">Taxus wallichiana var. chinensis</name>
    <dbReference type="NCBI Taxonomy" id="29808"/>
    <lineage>
        <taxon>Eukaryota</taxon>
        <taxon>Viridiplantae</taxon>
        <taxon>Streptophyta</taxon>
        <taxon>Embryophyta</taxon>
        <taxon>Tracheophyta</taxon>
        <taxon>Spermatophyta</taxon>
        <taxon>Pinopsida</taxon>
        <taxon>Pinidae</taxon>
        <taxon>Conifers II</taxon>
        <taxon>Cupressales</taxon>
        <taxon>Taxaceae</taxon>
        <taxon>Taxus</taxon>
    </lineage>
</organism>
<evidence type="ECO:0000313" key="3">
    <source>
        <dbReference type="Proteomes" id="UP000824469"/>
    </source>
</evidence>
<gene>
    <name evidence="2" type="ORF">KI387_008597</name>
</gene>
<proteinExistence type="predicted"/>
<accession>A0AA38FIF8</accession>
<name>A0AA38FIF8_TAXCH</name>
<comment type="caution">
    <text evidence="2">The sequence shown here is derived from an EMBL/GenBank/DDBJ whole genome shotgun (WGS) entry which is preliminary data.</text>
</comment>
<feature type="region of interest" description="Disordered" evidence="1">
    <location>
        <begin position="175"/>
        <end position="213"/>
    </location>
</feature>